<dbReference type="Pfam" id="PF01882">
    <property type="entry name" value="DUF58"/>
    <property type="match status" value="1"/>
</dbReference>
<name>A0A154MA97_9PSEU</name>
<feature type="region of interest" description="Disordered" evidence="1">
    <location>
        <begin position="164"/>
        <end position="184"/>
    </location>
</feature>
<evidence type="ECO:0000259" key="2">
    <source>
        <dbReference type="Pfam" id="PF01882"/>
    </source>
</evidence>
<evidence type="ECO:0000313" key="6">
    <source>
        <dbReference type="Proteomes" id="UP000186883"/>
    </source>
</evidence>
<gene>
    <name evidence="4" type="ORF">ATP06_0230600</name>
    <name evidence="3" type="ORF">AVL48_05585</name>
</gene>
<dbReference type="PANTHER" id="PTHR34351:SF1">
    <property type="entry name" value="SLR1927 PROTEIN"/>
    <property type="match status" value="1"/>
</dbReference>
<organism evidence="3 5">
    <name type="scientific">Amycolatopsis regifaucium</name>
    <dbReference type="NCBI Taxonomy" id="546365"/>
    <lineage>
        <taxon>Bacteria</taxon>
        <taxon>Bacillati</taxon>
        <taxon>Actinomycetota</taxon>
        <taxon>Actinomycetes</taxon>
        <taxon>Pseudonocardiales</taxon>
        <taxon>Pseudonocardiaceae</taxon>
        <taxon>Amycolatopsis</taxon>
    </lineage>
</organism>
<evidence type="ECO:0000256" key="1">
    <source>
        <dbReference type="SAM" id="MobiDB-lite"/>
    </source>
</evidence>
<dbReference type="OrthoDB" id="9812729at2"/>
<dbReference type="EMBL" id="LQCI01000034">
    <property type="protein sequence ID" value="KZB81482.1"/>
    <property type="molecule type" value="Genomic_DNA"/>
</dbReference>
<dbReference type="AlphaFoldDB" id="A0A154MA97"/>
<evidence type="ECO:0000313" key="5">
    <source>
        <dbReference type="Proteomes" id="UP000076321"/>
    </source>
</evidence>
<reference evidence="4 6" key="2">
    <citation type="submission" date="2016-11" db="EMBL/GenBank/DDBJ databases">
        <title>Genome sequencing of Amycolatopsis regifaucium.</title>
        <authorList>
            <person name="Mayilraj S."/>
            <person name="Kaur N."/>
        </authorList>
    </citation>
    <scope>NUCLEOTIDE SEQUENCE [LARGE SCALE GENOMIC DNA]</scope>
    <source>
        <strain evidence="4 6">GY080</strain>
    </source>
</reference>
<proteinExistence type="predicted"/>
<reference evidence="3 5" key="1">
    <citation type="submission" date="2015-12" db="EMBL/GenBank/DDBJ databases">
        <title>Amycolatopsis regifaucium genome sequencing and assembly.</title>
        <authorList>
            <person name="Mayilraj S."/>
        </authorList>
    </citation>
    <scope>NUCLEOTIDE SEQUENCE [LARGE SCALE GENOMIC DNA]</scope>
    <source>
        <strain evidence="3 5">GY080</strain>
    </source>
</reference>
<evidence type="ECO:0000313" key="3">
    <source>
        <dbReference type="EMBL" id="KZB81482.1"/>
    </source>
</evidence>
<dbReference type="Proteomes" id="UP000186883">
    <property type="component" value="Unassembled WGS sequence"/>
</dbReference>
<comment type="caution">
    <text evidence="3">The sequence shown here is derived from an EMBL/GenBank/DDBJ whole genome shotgun (WGS) entry which is preliminary data.</text>
</comment>
<dbReference type="EMBL" id="LOBU02000021">
    <property type="protein sequence ID" value="OKA04745.1"/>
    <property type="molecule type" value="Genomic_DNA"/>
</dbReference>
<sequence>MRLTRRGVVVLAFAAGFYALGELAGYTFFRAFAGIAAGAVLIALATTRFRPQVEIGRTVQPDRVERGKPALASLVVRNTGTRRHGGFAAGDGIGTETHRLRVRPLAPGTEATYHYELPTTTRGKLRVGPLVVHRPDLFDLARGEQTVGGTAWLWVHPRRHAVRPAQAGHPRHHHEGPITDPPLRGSADLRAVREYVVGDEVRHLHWKASARTGRLMVREYADPAQPRFTAVLDTRRASMTPAVFEEAVEVAASLCYASASAGQHCRLITATGADTLTDSGVRAARTLLDELALVTQDAADDAPLLPSVLAAAPRPGGVLVVITGPDADLGHAARWQPDTVFRLGDLRPSAGSGGLIVAVDAAGAAARWNSAQGNSLAGTA</sequence>
<keyword evidence="6" id="KW-1185">Reference proteome</keyword>
<protein>
    <recommendedName>
        <fullName evidence="2">DUF58 domain-containing protein</fullName>
    </recommendedName>
</protein>
<accession>A0A154MA97</accession>
<dbReference type="RefSeq" id="WP_061986674.1">
    <property type="nucleotide sequence ID" value="NZ_FOPQ01000003.1"/>
</dbReference>
<feature type="domain" description="DUF58" evidence="2">
    <location>
        <begin position="192"/>
        <end position="292"/>
    </location>
</feature>
<evidence type="ECO:0000313" key="4">
    <source>
        <dbReference type="EMBL" id="OKA04745.1"/>
    </source>
</evidence>
<dbReference type="PANTHER" id="PTHR34351">
    <property type="entry name" value="SLR1927 PROTEIN-RELATED"/>
    <property type="match status" value="1"/>
</dbReference>
<dbReference type="Proteomes" id="UP000076321">
    <property type="component" value="Unassembled WGS sequence"/>
</dbReference>
<dbReference type="InterPro" id="IPR002881">
    <property type="entry name" value="DUF58"/>
</dbReference>